<evidence type="ECO:0000313" key="3">
    <source>
        <dbReference type="Proteomes" id="UP000002979"/>
    </source>
</evidence>
<dbReference type="AlphaFoldDB" id="A4E7A2"/>
<organism evidence="1 3">
    <name type="scientific">Collinsella aerofaciens (strain ATCC 25986 / DSM 3979 / JCM 10188 / KCTC 3647 / NCTC 11838 / VPI 1003)</name>
    <dbReference type="NCBI Taxonomy" id="411903"/>
    <lineage>
        <taxon>Bacteria</taxon>
        <taxon>Bacillati</taxon>
        <taxon>Actinomycetota</taxon>
        <taxon>Coriobacteriia</taxon>
        <taxon>Coriobacteriales</taxon>
        <taxon>Coriobacteriaceae</taxon>
        <taxon>Collinsella</taxon>
    </lineage>
</organism>
<evidence type="ECO:0000313" key="2">
    <source>
        <dbReference type="EMBL" id="QIA33033.1"/>
    </source>
</evidence>
<evidence type="ECO:0000313" key="4">
    <source>
        <dbReference type="Proteomes" id="UP000464211"/>
    </source>
</evidence>
<name>A4E7A2_COLAA</name>
<dbReference type="EMBL" id="AAVN02000001">
    <property type="protein sequence ID" value="EBA40611.1"/>
    <property type="molecule type" value="Genomic_DNA"/>
</dbReference>
<dbReference type="RefSeq" id="WP_006234203.1">
    <property type="nucleotide sequence ID" value="NZ_AAVN02000001.1"/>
</dbReference>
<dbReference type="NCBIfam" id="TIGR03655">
    <property type="entry name" value="anti_R_Lar"/>
    <property type="match status" value="1"/>
</dbReference>
<protein>
    <submittedName>
        <fullName evidence="1">Restriction alleviation protein, Lar family</fullName>
    </submittedName>
</protein>
<reference evidence="2 4" key="3">
    <citation type="submission" date="2020-01" db="EMBL/GenBank/DDBJ databases">
        <title>Complete genome sequence of Collinsella aerofaciens JCM 10188(T).</title>
        <authorList>
            <person name="Tourlousse D.M."/>
            <person name="Sakamoto M."/>
            <person name="Miura T."/>
            <person name="Narita K."/>
            <person name="Ohashi A."/>
            <person name="Uchino Y."/>
            <person name="Yamazoe A."/>
            <person name="Kameyama K."/>
            <person name="Terauchi J."/>
            <person name="Ohkuma M."/>
            <person name="Kawasaki H."/>
            <person name="Sekiguchi Y."/>
        </authorList>
    </citation>
    <scope>NUCLEOTIDE SEQUENCE [LARGE SCALE GENOMIC DNA]</scope>
    <source>
        <strain evidence="2 4">JCM 10188</strain>
    </source>
</reference>
<dbReference type="EMBL" id="CP048433">
    <property type="protein sequence ID" value="QIA33033.1"/>
    <property type="molecule type" value="Genomic_DNA"/>
</dbReference>
<dbReference type="InterPro" id="IPR019908">
    <property type="entry name" value="Toxin_RalR"/>
</dbReference>
<dbReference type="Proteomes" id="UP000002979">
    <property type="component" value="Unassembled WGS sequence"/>
</dbReference>
<dbReference type="GeneID" id="92849045"/>
<reference evidence="1 3" key="2">
    <citation type="submission" date="2007-04" db="EMBL/GenBank/DDBJ databases">
        <authorList>
            <person name="Fulton L."/>
            <person name="Clifton S."/>
            <person name="Fulton B."/>
            <person name="Xu J."/>
            <person name="Minx P."/>
            <person name="Mardis E.R."/>
            <person name="Wilson R.K."/>
        </authorList>
    </citation>
    <scope>NUCLEOTIDE SEQUENCE [LARGE SCALE GENOMIC DNA]</scope>
    <source>
        <strain evidence="1">ATCC 25986</strain>
        <strain evidence="3">ATCC 25986 / DSM 3979 / JCM 10188 / KCTC 3647 / NCTC 11838 / VPI 1003</strain>
    </source>
</reference>
<evidence type="ECO:0000313" key="1">
    <source>
        <dbReference type="EMBL" id="EBA40611.1"/>
    </source>
</evidence>
<gene>
    <name evidence="1" type="ORF">COLAER_00283</name>
    <name evidence="2" type="ORF">GXM19_01315</name>
</gene>
<dbReference type="Proteomes" id="UP000464211">
    <property type="component" value="Chromosome"/>
</dbReference>
<sequence>MDEIELKPCPFCGRQGTTIRSERVSSSGVTLYAARCYRCGAEGPMVYGYEDSRAAMEAAASFWNGRVSYEGDN</sequence>
<proteinExistence type="predicted"/>
<accession>A4E7A2</accession>
<reference evidence="1 3" key="1">
    <citation type="submission" date="2007-01" db="EMBL/GenBank/DDBJ databases">
        <title>Draft genome sequence of Collinsella aerofaciens (ATCC 25986).</title>
        <authorList>
            <person name="Sudarsanam P."/>
            <person name="Ley R."/>
            <person name="Guruge J."/>
            <person name="Turnbaugh P.J."/>
            <person name="Mahowald M."/>
            <person name="Liep D."/>
            <person name="Gordon J."/>
        </authorList>
    </citation>
    <scope>NUCLEOTIDE SEQUENCE [LARGE SCALE GENOMIC DNA]</scope>
    <source>
        <strain evidence="1">ATCC 25986</strain>
        <strain evidence="3">ATCC 25986 / DSM 3979 / JCM 10188 / KCTC 3647 / NCTC 11838 / VPI 1003</strain>
    </source>
</reference>
<dbReference type="Pfam" id="PF14354">
    <property type="entry name" value="Lar_restr_allev"/>
    <property type="match status" value="1"/>
</dbReference>